<dbReference type="Pfam" id="PF18210">
    <property type="entry name" value="Knl1_RWD_C"/>
    <property type="match status" value="1"/>
</dbReference>
<dbReference type="PANTHER" id="PTHR16520:SF3">
    <property type="entry name" value="KINETOCHORE SCAFFOLD 1"/>
    <property type="match status" value="1"/>
</dbReference>
<feature type="coiled-coil region" evidence="1">
    <location>
        <begin position="1"/>
        <end position="28"/>
    </location>
</feature>
<reference evidence="3" key="1">
    <citation type="submission" date="2019-06" db="EMBL/GenBank/DDBJ databases">
        <authorList>
            <consortium name="Wellcome Sanger Institute Data Sharing"/>
        </authorList>
    </citation>
    <scope>NUCLEOTIDE SEQUENCE [LARGE SCALE GENOMIC DNA]</scope>
</reference>
<keyword evidence="1" id="KW-0175">Coiled coil</keyword>
<reference evidence="3" key="3">
    <citation type="submission" date="2025-09" db="UniProtKB">
        <authorList>
            <consortium name="Ensembl"/>
        </authorList>
    </citation>
    <scope>IDENTIFICATION</scope>
</reference>
<dbReference type="AlphaFoldDB" id="A0A673CWV3"/>
<dbReference type="GO" id="GO:0005634">
    <property type="term" value="C:nucleus"/>
    <property type="evidence" value="ECO:0007669"/>
    <property type="project" value="TreeGrafter"/>
</dbReference>
<dbReference type="GO" id="GO:0034501">
    <property type="term" value="P:protein localization to kinetochore"/>
    <property type="evidence" value="ECO:0007669"/>
    <property type="project" value="InterPro"/>
</dbReference>
<evidence type="ECO:0000313" key="4">
    <source>
        <dbReference type="Proteomes" id="UP000472271"/>
    </source>
</evidence>
<proteinExistence type="predicted"/>
<name>A0A673CWV3_9TELE</name>
<protein>
    <recommendedName>
        <fullName evidence="2">Knl1 C-terminal RWD domain-containing protein</fullName>
    </recommendedName>
</protein>
<keyword evidence="4" id="KW-1185">Reference proteome</keyword>
<dbReference type="Ensembl" id="ENSSORT00005057765.1">
    <property type="protein sequence ID" value="ENSSORP00005056468.1"/>
    <property type="gene ID" value="ENSSORG00005025120.1"/>
</dbReference>
<dbReference type="CDD" id="cd22817">
    <property type="entry name" value="DRWD-N_Knl1"/>
    <property type="match status" value="1"/>
</dbReference>
<dbReference type="Proteomes" id="UP000472271">
    <property type="component" value="Chromosome 24"/>
</dbReference>
<feature type="domain" description="Knl1 C-terminal RWD" evidence="2">
    <location>
        <begin position="2"/>
        <end position="142"/>
    </location>
</feature>
<evidence type="ECO:0000259" key="2">
    <source>
        <dbReference type="Pfam" id="PF18210"/>
    </source>
</evidence>
<dbReference type="InterPro" id="IPR040850">
    <property type="entry name" value="Knl1_RWD_C"/>
</dbReference>
<dbReference type="InterPro" id="IPR037388">
    <property type="entry name" value="Blinkin"/>
</dbReference>
<organism evidence="3 4">
    <name type="scientific">Sphaeramia orbicularis</name>
    <name type="common">orbiculate cardinalfish</name>
    <dbReference type="NCBI Taxonomy" id="375764"/>
    <lineage>
        <taxon>Eukaryota</taxon>
        <taxon>Metazoa</taxon>
        <taxon>Chordata</taxon>
        <taxon>Craniata</taxon>
        <taxon>Vertebrata</taxon>
        <taxon>Euteleostomi</taxon>
        <taxon>Actinopterygii</taxon>
        <taxon>Neopterygii</taxon>
        <taxon>Teleostei</taxon>
        <taxon>Neoteleostei</taxon>
        <taxon>Acanthomorphata</taxon>
        <taxon>Gobiaria</taxon>
        <taxon>Kurtiformes</taxon>
        <taxon>Apogonoidei</taxon>
        <taxon>Apogonidae</taxon>
        <taxon>Apogoninae</taxon>
        <taxon>Sphaeramia</taxon>
    </lineage>
</organism>
<sequence length="240" mass="27626">MSELEMQKKQSLNKVNRLKDEAKKFESHITMLHTINEWKLGEKRDNCTVYTFLHETLHLELVFEKSNGNDAENESELKIANISFKHQLDDEKSQFHARLVHLLVSQYTAGETGWVKKYPTSKHVPQLLHDVSLVVSRCRLLGEELHRLKLWGSLRFDILDISCTGTEVHIVFSSLKAFSKFEVVFSVSLINHVCELQVQSFRNIIGCTTVQQIEEIVASFTPANNVLTKIVKNIHSNLLR</sequence>
<dbReference type="PANTHER" id="PTHR16520">
    <property type="entry name" value="KINETOCHORE SCAFFOLD 1"/>
    <property type="match status" value="1"/>
</dbReference>
<reference evidence="3" key="2">
    <citation type="submission" date="2025-08" db="UniProtKB">
        <authorList>
            <consortium name="Ensembl"/>
        </authorList>
    </citation>
    <scope>IDENTIFICATION</scope>
</reference>
<dbReference type="InParanoid" id="A0A673CWV3"/>
<evidence type="ECO:0000256" key="1">
    <source>
        <dbReference type="SAM" id="Coils"/>
    </source>
</evidence>
<dbReference type="GO" id="GO:0008608">
    <property type="term" value="P:attachment of spindle microtubules to kinetochore"/>
    <property type="evidence" value="ECO:0007669"/>
    <property type="project" value="InterPro"/>
</dbReference>
<evidence type="ECO:0000313" key="3">
    <source>
        <dbReference type="Ensembl" id="ENSSORP00005056468.1"/>
    </source>
</evidence>
<accession>A0A673CWV3</accession>